<gene>
    <name evidence="6" type="ORF">F511_01067</name>
</gene>
<dbReference type="Gene3D" id="2.40.330.10">
    <property type="entry name" value="DNA-binding pseudobarrel domain"/>
    <property type="match status" value="1"/>
</dbReference>
<evidence type="ECO:0000256" key="4">
    <source>
        <dbReference type="ARBA" id="ARBA00023163"/>
    </source>
</evidence>
<dbReference type="CDD" id="cd10017">
    <property type="entry name" value="B3_DNA"/>
    <property type="match status" value="1"/>
</dbReference>
<evidence type="ECO:0000256" key="2">
    <source>
        <dbReference type="ARBA" id="ARBA00023015"/>
    </source>
</evidence>
<keyword evidence="4" id="KW-0804">Transcription</keyword>
<comment type="subcellular location">
    <subcellularLocation>
        <location evidence="1">Nucleus</location>
    </subcellularLocation>
</comment>
<evidence type="ECO:0000256" key="3">
    <source>
        <dbReference type="ARBA" id="ARBA00023125"/>
    </source>
</evidence>
<dbReference type="InterPro" id="IPR005508">
    <property type="entry name" value="At2g31720-like"/>
</dbReference>
<dbReference type="Proteomes" id="UP000250235">
    <property type="component" value="Unassembled WGS sequence"/>
</dbReference>
<dbReference type="SUPFAM" id="SSF101936">
    <property type="entry name" value="DNA-binding pseudobarrel domain"/>
    <property type="match status" value="1"/>
</dbReference>
<evidence type="ECO:0000256" key="5">
    <source>
        <dbReference type="ARBA" id="ARBA00023242"/>
    </source>
</evidence>
<dbReference type="InterPro" id="IPR015300">
    <property type="entry name" value="DNA-bd_pseudobarrel_sf"/>
</dbReference>
<dbReference type="OrthoDB" id="668173at2759"/>
<dbReference type="PANTHER" id="PTHR31541">
    <property type="entry name" value="B3 DOMAIN PLANT PROTEIN-RELATED"/>
    <property type="match status" value="1"/>
</dbReference>
<evidence type="ECO:0000313" key="7">
    <source>
        <dbReference type="Proteomes" id="UP000250235"/>
    </source>
</evidence>
<keyword evidence="5" id="KW-0539">Nucleus</keyword>
<reference evidence="6 7" key="1">
    <citation type="journal article" date="2015" name="Proc. Natl. Acad. Sci. U.S.A.">
        <title>The resurrection genome of Boea hygrometrica: A blueprint for survival of dehydration.</title>
        <authorList>
            <person name="Xiao L."/>
            <person name="Yang G."/>
            <person name="Zhang L."/>
            <person name="Yang X."/>
            <person name="Zhao S."/>
            <person name="Ji Z."/>
            <person name="Zhou Q."/>
            <person name="Hu M."/>
            <person name="Wang Y."/>
            <person name="Chen M."/>
            <person name="Xu Y."/>
            <person name="Jin H."/>
            <person name="Xiao X."/>
            <person name="Hu G."/>
            <person name="Bao F."/>
            <person name="Hu Y."/>
            <person name="Wan P."/>
            <person name="Li L."/>
            <person name="Deng X."/>
            <person name="Kuang T."/>
            <person name="Xiang C."/>
            <person name="Zhu J.K."/>
            <person name="Oliver M.J."/>
            <person name="He Y."/>
        </authorList>
    </citation>
    <scope>NUCLEOTIDE SEQUENCE [LARGE SCALE GENOMIC DNA]</scope>
    <source>
        <strain evidence="7">cv. XS01</strain>
    </source>
</reference>
<organism evidence="6 7">
    <name type="scientific">Dorcoceras hygrometricum</name>
    <dbReference type="NCBI Taxonomy" id="472368"/>
    <lineage>
        <taxon>Eukaryota</taxon>
        <taxon>Viridiplantae</taxon>
        <taxon>Streptophyta</taxon>
        <taxon>Embryophyta</taxon>
        <taxon>Tracheophyta</taxon>
        <taxon>Spermatophyta</taxon>
        <taxon>Magnoliopsida</taxon>
        <taxon>eudicotyledons</taxon>
        <taxon>Gunneridae</taxon>
        <taxon>Pentapetalae</taxon>
        <taxon>asterids</taxon>
        <taxon>lamiids</taxon>
        <taxon>Lamiales</taxon>
        <taxon>Gesneriaceae</taxon>
        <taxon>Didymocarpoideae</taxon>
        <taxon>Trichosporeae</taxon>
        <taxon>Loxocarpinae</taxon>
        <taxon>Dorcoceras</taxon>
    </lineage>
</organism>
<evidence type="ECO:0000256" key="1">
    <source>
        <dbReference type="ARBA" id="ARBA00004123"/>
    </source>
</evidence>
<evidence type="ECO:0008006" key="8">
    <source>
        <dbReference type="Google" id="ProtNLM"/>
    </source>
</evidence>
<dbReference type="AlphaFoldDB" id="A0A2Z7AFZ5"/>
<keyword evidence="7" id="KW-1185">Reference proteome</keyword>
<keyword evidence="2" id="KW-0805">Transcription regulation</keyword>
<evidence type="ECO:0000313" key="6">
    <source>
        <dbReference type="EMBL" id="KZV20210.1"/>
    </source>
</evidence>
<keyword evidence="3" id="KW-0238">DNA-binding</keyword>
<dbReference type="GO" id="GO:0003677">
    <property type="term" value="F:DNA binding"/>
    <property type="evidence" value="ECO:0007669"/>
    <property type="project" value="UniProtKB-KW"/>
</dbReference>
<dbReference type="GO" id="GO:0005634">
    <property type="term" value="C:nucleus"/>
    <property type="evidence" value="ECO:0007669"/>
    <property type="project" value="UniProtKB-SubCell"/>
</dbReference>
<name>A0A2Z7AFZ5_9LAMI</name>
<proteinExistence type="predicted"/>
<dbReference type="EMBL" id="KV016225">
    <property type="protein sequence ID" value="KZV20210.1"/>
    <property type="molecule type" value="Genomic_DNA"/>
</dbReference>
<dbReference type="InterPro" id="IPR003340">
    <property type="entry name" value="B3_DNA-bd"/>
</dbReference>
<accession>A0A2Z7AFZ5</accession>
<protein>
    <recommendedName>
        <fullName evidence="8">B3 domain-containing protein</fullName>
    </recommendedName>
</protein>
<sequence>MAKSIRIAGEDIELDEFMIEGSLNLMALLSGNNKLDEATMRKAEYYRGMIAQVETNLRPEPAEPEPEAPAWTRELIGICSIPIQKKITSSDVNHGLCRLLLPKEPVKKILQSMPLNPNENITKGINVAVYGPDGKEYVMIFMLWTDKFYVLKSKNWLRFCSYYGIGTSSTLTVKMFRHRQTNDLCFAITW</sequence>
<dbReference type="PANTHER" id="PTHR31541:SF28">
    <property type="entry name" value="TF-B3 DOMAIN-CONTAINING PROTEIN"/>
    <property type="match status" value="1"/>
</dbReference>